<dbReference type="InterPro" id="IPR035808">
    <property type="entry name" value="Ribosomal_uL30_euk_arc"/>
</dbReference>
<reference evidence="7" key="1">
    <citation type="submission" date="2019-03" db="EMBL/GenBank/DDBJ databases">
        <title>Long read genome sequence of the mycoparasitic Pythium oligandrum ATCC 38472 isolated from sugarbeet rhizosphere.</title>
        <authorList>
            <person name="Gaulin E."/>
        </authorList>
    </citation>
    <scope>NUCLEOTIDE SEQUENCE</scope>
    <source>
        <strain evidence="7">ATCC 38472_TT</strain>
    </source>
</reference>
<name>A0A8K1FKM7_PYTOL</name>
<evidence type="ECO:0000256" key="3">
    <source>
        <dbReference type="ARBA" id="ARBA00022980"/>
    </source>
</evidence>
<dbReference type="InterPro" id="IPR016082">
    <property type="entry name" value="Ribosomal_uL30_ferredoxin-like"/>
</dbReference>
<comment type="caution">
    <text evidence="7">The sequence shown here is derived from an EMBL/GenBank/DDBJ whole genome shotgun (WGS) entry which is preliminary data.</text>
</comment>
<dbReference type="InterPro" id="IPR018038">
    <property type="entry name" value="Ribosomal_uL30_CS"/>
</dbReference>
<sequence length="247" mass="28116">MAPAAAAAPKVLVPESVLKKRRTVEEVKAKRTAKALKEKVHRKKVRQIAFKSAEKYVKEYRQIEKQNVILRRQAKSTGNFFVPAEAKLAFVIRIRGIIGVSPKVRKILQLFRLRQIQNGVFVKLNKATINMLRLVEPFITYGQPTLKVTRELIYKRGFGKVRGQRIPLTDNSIIEKSLGHHGIICIEDLIHEIFTVGPHFKQASNFLWPFQLSSPNGGYKQKLLHFAEGGDAGNRGEEINKFIKKIL</sequence>
<protein>
    <recommendedName>
        <fullName evidence="9">60S ribosomal protein L7</fullName>
    </recommendedName>
</protein>
<dbReference type="PANTHER" id="PTHR11524">
    <property type="entry name" value="60S RIBOSOMAL PROTEIN L7"/>
    <property type="match status" value="1"/>
</dbReference>
<accession>A0A8K1FKM7</accession>
<evidence type="ECO:0008006" key="9">
    <source>
        <dbReference type="Google" id="ProtNLM"/>
    </source>
</evidence>
<dbReference type="SUPFAM" id="SSF55129">
    <property type="entry name" value="Ribosomal protein L30p/L7e"/>
    <property type="match status" value="1"/>
</dbReference>
<organism evidence="7 8">
    <name type="scientific">Pythium oligandrum</name>
    <name type="common">Mycoparasitic fungus</name>
    <dbReference type="NCBI Taxonomy" id="41045"/>
    <lineage>
        <taxon>Eukaryota</taxon>
        <taxon>Sar</taxon>
        <taxon>Stramenopiles</taxon>
        <taxon>Oomycota</taxon>
        <taxon>Peronosporomycetes</taxon>
        <taxon>Pythiales</taxon>
        <taxon>Pythiaceae</taxon>
        <taxon>Pythium</taxon>
    </lineage>
</organism>
<dbReference type="Pfam" id="PF00327">
    <property type="entry name" value="Ribosomal_L30"/>
    <property type="match status" value="1"/>
</dbReference>
<evidence type="ECO:0000313" key="8">
    <source>
        <dbReference type="Proteomes" id="UP000794436"/>
    </source>
</evidence>
<feature type="domain" description="Large ribosomal subunit protein uL30-like ferredoxin-like fold" evidence="5">
    <location>
        <begin position="89"/>
        <end position="139"/>
    </location>
</feature>
<dbReference type="OrthoDB" id="28644at2759"/>
<dbReference type="PANTHER" id="PTHR11524:SF16">
    <property type="entry name" value="LARGE RIBOSOMAL SUBUNIT PROTEIN UL30"/>
    <property type="match status" value="1"/>
</dbReference>
<keyword evidence="2" id="KW-0694">RNA-binding</keyword>
<evidence type="ECO:0000256" key="2">
    <source>
        <dbReference type="ARBA" id="ARBA00022884"/>
    </source>
</evidence>
<dbReference type="InterPro" id="IPR005998">
    <property type="entry name" value="Ribosomal_uL30_euk"/>
</dbReference>
<dbReference type="GO" id="GO:0003723">
    <property type="term" value="F:RNA binding"/>
    <property type="evidence" value="ECO:0007669"/>
    <property type="project" value="UniProtKB-KW"/>
</dbReference>
<proteinExistence type="inferred from homology"/>
<evidence type="ECO:0000256" key="4">
    <source>
        <dbReference type="ARBA" id="ARBA00023274"/>
    </source>
</evidence>
<keyword evidence="8" id="KW-1185">Reference proteome</keyword>
<evidence type="ECO:0000313" key="7">
    <source>
        <dbReference type="EMBL" id="TMW66226.1"/>
    </source>
</evidence>
<dbReference type="GO" id="GO:0022625">
    <property type="term" value="C:cytosolic large ribosomal subunit"/>
    <property type="evidence" value="ECO:0007669"/>
    <property type="project" value="TreeGrafter"/>
</dbReference>
<dbReference type="InterPro" id="IPR012988">
    <property type="entry name" value="Ribosomal_uL30_N_euk"/>
</dbReference>
<evidence type="ECO:0000259" key="5">
    <source>
        <dbReference type="Pfam" id="PF00327"/>
    </source>
</evidence>
<dbReference type="PROSITE" id="PS00634">
    <property type="entry name" value="RIBOSOMAL_L30"/>
    <property type="match status" value="1"/>
</dbReference>
<keyword evidence="3" id="KW-0689">Ribosomal protein</keyword>
<dbReference type="EMBL" id="SPLM01000036">
    <property type="protein sequence ID" value="TMW66226.1"/>
    <property type="molecule type" value="Genomic_DNA"/>
</dbReference>
<dbReference type="AlphaFoldDB" id="A0A8K1FKM7"/>
<dbReference type="NCBIfam" id="TIGR01310">
    <property type="entry name" value="uL30_euk"/>
    <property type="match status" value="1"/>
</dbReference>
<keyword evidence="4" id="KW-0687">Ribonucleoprotein</keyword>
<dbReference type="FunFam" id="3.30.1390.20:FF:000002">
    <property type="entry name" value="60S ribosomal protein L7"/>
    <property type="match status" value="1"/>
</dbReference>
<dbReference type="Proteomes" id="UP000794436">
    <property type="component" value="Unassembled WGS sequence"/>
</dbReference>
<dbReference type="FunFam" id="3.30.1390.20:FF:000003">
    <property type="entry name" value="60S ribosomal protein L7"/>
    <property type="match status" value="1"/>
</dbReference>
<dbReference type="GO" id="GO:0003735">
    <property type="term" value="F:structural constituent of ribosome"/>
    <property type="evidence" value="ECO:0007669"/>
    <property type="project" value="TreeGrafter"/>
</dbReference>
<evidence type="ECO:0000259" key="6">
    <source>
        <dbReference type="Pfam" id="PF08079"/>
    </source>
</evidence>
<dbReference type="InterPro" id="IPR039699">
    <property type="entry name" value="Ribosomal_uL30"/>
</dbReference>
<dbReference type="Pfam" id="PF08079">
    <property type="entry name" value="Ribosomal_L30_N"/>
    <property type="match status" value="1"/>
</dbReference>
<gene>
    <name evidence="7" type="ORF">Poli38472_003991</name>
</gene>
<evidence type="ECO:0000256" key="1">
    <source>
        <dbReference type="ARBA" id="ARBA00007594"/>
    </source>
</evidence>
<feature type="domain" description="Large ribosomal subunit protein uL30 N-terminal eukaryotes" evidence="6">
    <location>
        <begin position="13"/>
        <end position="84"/>
    </location>
</feature>
<dbReference type="GO" id="GO:0000463">
    <property type="term" value="P:maturation of LSU-rRNA from tricistronic rRNA transcript (SSU-rRNA, 5.8S rRNA, LSU-rRNA)"/>
    <property type="evidence" value="ECO:0007669"/>
    <property type="project" value="TreeGrafter"/>
</dbReference>
<dbReference type="InterPro" id="IPR036919">
    <property type="entry name" value="Ribo_uL30_ferredoxin-like_sf"/>
</dbReference>
<comment type="similarity">
    <text evidence="1">Belongs to the universal ribosomal protein uL30 family.</text>
</comment>
<dbReference type="CDD" id="cd01657">
    <property type="entry name" value="Ribosomal_L7_archeal_euk"/>
    <property type="match status" value="1"/>
</dbReference>
<dbReference type="Gene3D" id="3.30.1390.20">
    <property type="entry name" value="Ribosomal protein L30, ferredoxin-like fold domain"/>
    <property type="match status" value="2"/>
</dbReference>